<accession>A0A0K9PFG9</accession>
<dbReference type="SMART" id="SM00360">
    <property type="entry name" value="RRM"/>
    <property type="match status" value="3"/>
</dbReference>
<comment type="caution">
    <text evidence="7">The sequence shown here is derived from an EMBL/GenBank/DDBJ whole genome shotgun (WGS) entry which is preliminary data.</text>
</comment>
<evidence type="ECO:0000256" key="4">
    <source>
        <dbReference type="PROSITE-ProRule" id="PRU00176"/>
    </source>
</evidence>
<dbReference type="OrthoDB" id="417481at2759"/>
<evidence type="ECO:0000256" key="1">
    <source>
        <dbReference type="ARBA" id="ARBA00022737"/>
    </source>
</evidence>
<evidence type="ECO:0000313" key="7">
    <source>
        <dbReference type="EMBL" id="KMZ66970.1"/>
    </source>
</evidence>
<dbReference type="Proteomes" id="UP000036987">
    <property type="component" value="Unassembled WGS sequence"/>
</dbReference>
<dbReference type="GO" id="GO:0045927">
    <property type="term" value="P:positive regulation of growth"/>
    <property type="evidence" value="ECO:0007669"/>
    <property type="project" value="UniProtKB-ARBA"/>
</dbReference>
<dbReference type="OMA" id="THARTND"/>
<dbReference type="Pfam" id="PF00076">
    <property type="entry name" value="RRM_1"/>
    <property type="match status" value="2"/>
</dbReference>
<feature type="compositionally biased region" description="Basic and acidic residues" evidence="5">
    <location>
        <begin position="930"/>
        <end position="939"/>
    </location>
</feature>
<evidence type="ECO:0000259" key="6">
    <source>
        <dbReference type="PROSITE" id="PS50102"/>
    </source>
</evidence>
<evidence type="ECO:0000256" key="3">
    <source>
        <dbReference type="ARBA" id="ARBA00055084"/>
    </source>
</evidence>
<dbReference type="FunFam" id="3.30.70.330:FF:000101">
    <property type="entry name" value="Protein MEI2-like 1"/>
    <property type="match status" value="1"/>
</dbReference>
<dbReference type="PANTHER" id="PTHR23189">
    <property type="entry name" value="RNA RECOGNITION MOTIF-CONTAINING"/>
    <property type="match status" value="1"/>
</dbReference>
<keyword evidence="8" id="KW-1185">Reference proteome</keyword>
<gene>
    <name evidence="7" type="ORF">ZOSMA_27G00170</name>
</gene>
<dbReference type="GO" id="GO:0045836">
    <property type="term" value="P:positive regulation of meiotic nuclear division"/>
    <property type="evidence" value="ECO:0007669"/>
    <property type="project" value="UniProtKB-ARBA"/>
</dbReference>
<dbReference type="Gene3D" id="3.30.70.330">
    <property type="match status" value="2"/>
</dbReference>
<proteinExistence type="predicted"/>
<feature type="domain" description="RRM" evidence="6">
    <location>
        <begin position="269"/>
        <end position="342"/>
    </location>
</feature>
<dbReference type="InterPro" id="IPR007201">
    <property type="entry name" value="Mei2-like_Rrm_C"/>
</dbReference>
<dbReference type="InterPro" id="IPR000504">
    <property type="entry name" value="RRM_dom"/>
</dbReference>
<evidence type="ECO:0000256" key="2">
    <source>
        <dbReference type="ARBA" id="ARBA00022884"/>
    </source>
</evidence>
<feature type="compositionally biased region" description="Low complexity" evidence="5">
    <location>
        <begin position="953"/>
        <end position="963"/>
    </location>
</feature>
<dbReference type="SUPFAM" id="SSF54928">
    <property type="entry name" value="RNA-binding domain, RBD"/>
    <property type="match status" value="2"/>
</dbReference>
<sequence length="963" mass="107223">MPSKVMDQRGITPMYAPSEPSSFFSDEASFPAERHVGFWKPEPTSDLSDTELMSASGPVTSSPHDKNLRELIVSSAKSLESAQWGLGDMVGDEKINSVLGTPWKPTSNDFLVHRSNHLVQPANYFSNGSKVDLNVVHLENGSFSSSLSEIFNKKVTLSSNNNFFGNSNDTTKLKFEEEIFASLEEMEARTIGNLLPDDDDLFDYISQPNTKDYAEEDIFCTVGGMDIEDINSLGSLNGLELSNITSNDPLGELNSYSSGKHPYGELPSRTLFVRNINSNIEDTELRDLFEQYGDIHTLYTACKHRGFVMISYYDIRSACNAMKELQTKPLRRRNLDIHFSIPKDNPSEKDINQGTLAVFNLESSVSNDELCQIFGVHGEIKEIHETHNQHHYKLIEFYDVRASEAALHALDMSDIAGKQIKLESSFPGGLRNSIQKLSLDLQKDEIDGCRQQSSPKKSLTGNYESISIGEIVSGGSDSTNVHGFQPVSQSPVNSSVDGIFNGTPSNTPHNFPSMRSGSFGNHSDFSHSPGMRNFGFHPMQNFHPHSLPENQGNIPQRIPYNMENSISTMAANISRSTEDIDNRNISVGLARFGGQNGNGGYTVHGHQFAWQNSFHNPTGPVLWPNSPSFANHIPRRPTSQVHRFTATPAPHHNVGSAPTSNPSLWDRHHAYAGEPIDASAFHPSSLESMGYSGSPTLNHVEHGSHSIFPHVGGNFMEPPIPPMHIGMSSPHQNFHIFHGRSGMISMPNTFDFPGDRTRIRRGDISSNQGDNKRQYELDIERIISGEDTRTTLMIKNIPNKYTSKMLLSAIDEHHRGTYDFIYLPIDFKNKCNVGYAFINMINPQQIIPIYKVFNGKKWEKFNSEKVASLAYGRIQGKAALIAHFQNSSLMNEDKRCRPILFHSVGPNAGDQEPFPMGVNIRSRPGRSKNHNNDDHHQDDMLNSVTEMNSNGFTSSSSSTKDLE</sequence>
<protein>
    <submittedName>
        <fullName evidence="7">Protein MEI2-like 4</fullName>
    </submittedName>
</protein>
<dbReference type="AlphaFoldDB" id="A0A0K9PFG9"/>
<dbReference type="GO" id="GO:0003723">
    <property type="term" value="F:RNA binding"/>
    <property type="evidence" value="ECO:0000318"/>
    <property type="project" value="GO_Central"/>
</dbReference>
<feature type="region of interest" description="Disordered" evidence="5">
    <location>
        <begin position="912"/>
        <end position="963"/>
    </location>
</feature>
<keyword evidence="2 4" id="KW-0694">RNA-binding</keyword>
<feature type="domain" description="RRM" evidence="6">
    <location>
        <begin position="354"/>
        <end position="427"/>
    </location>
</feature>
<reference evidence="8" key="1">
    <citation type="journal article" date="2016" name="Nature">
        <title>The genome of the seagrass Zostera marina reveals angiosperm adaptation to the sea.</title>
        <authorList>
            <person name="Olsen J.L."/>
            <person name="Rouze P."/>
            <person name="Verhelst B."/>
            <person name="Lin Y.-C."/>
            <person name="Bayer T."/>
            <person name="Collen J."/>
            <person name="Dattolo E."/>
            <person name="De Paoli E."/>
            <person name="Dittami S."/>
            <person name="Maumus F."/>
            <person name="Michel G."/>
            <person name="Kersting A."/>
            <person name="Lauritano C."/>
            <person name="Lohaus R."/>
            <person name="Toepel M."/>
            <person name="Tonon T."/>
            <person name="Vanneste K."/>
            <person name="Amirebrahimi M."/>
            <person name="Brakel J."/>
            <person name="Bostroem C."/>
            <person name="Chovatia M."/>
            <person name="Grimwood J."/>
            <person name="Jenkins J.W."/>
            <person name="Jueterbock A."/>
            <person name="Mraz A."/>
            <person name="Stam W.T."/>
            <person name="Tice H."/>
            <person name="Bornberg-Bauer E."/>
            <person name="Green P.J."/>
            <person name="Pearson G.A."/>
            <person name="Procaccini G."/>
            <person name="Duarte C.M."/>
            <person name="Schmutz J."/>
            <person name="Reusch T.B.H."/>
            <person name="Van de Peer Y."/>
        </authorList>
    </citation>
    <scope>NUCLEOTIDE SEQUENCE [LARGE SCALE GENOMIC DNA]</scope>
    <source>
        <strain evidence="8">cv. Finnish</strain>
    </source>
</reference>
<dbReference type="InterPro" id="IPR034453">
    <property type="entry name" value="MEI2-like_RRM1"/>
</dbReference>
<dbReference type="EMBL" id="LFYR01000932">
    <property type="protein sequence ID" value="KMZ66970.1"/>
    <property type="molecule type" value="Genomic_DNA"/>
</dbReference>
<name>A0A0K9PFG9_ZOSMR</name>
<dbReference type="CDD" id="cd12531">
    <property type="entry name" value="RRM3_MEI2_like"/>
    <property type="match status" value="1"/>
</dbReference>
<dbReference type="PROSITE" id="PS50102">
    <property type="entry name" value="RRM"/>
    <property type="match status" value="2"/>
</dbReference>
<dbReference type="CDD" id="cd12524">
    <property type="entry name" value="RRM1_MEI2_like"/>
    <property type="match status" value="1"/>
</dbReference>
<dbReference type="FunFam" id="3.30.70.330:FF:000063">
    <property type="entry name" value="MEI2-like protein 5 isoform 2"/>
    <property type="match status" value="1"/>
</dbReference>
<dbReference type="InterPro" id="IPR034454">
    <property type="entry name" value="MEI2-like_RRM3"/>
</dbReference>
<dbReference type="InterPro" id="IPR035979">
    <property type="entry name" value="RBD_domain_sf"/>
</dbReference>
<evidence type="ECO:0000256" key="5">
    <source>
        <dbReference type="SAM" id="MobiDB-lite"/>
    </source>
</evidence>
<keyword evidence="1" id="KW-0677">Repeat</keyword>
<evidence type="ECO:0000313" key="8">
    <source>
        <dbReference type="Proteomes" id="UP000036987"/>
    </source>
</evidence>
<dbReference type="Pfam" id="PF04059">
    <property type="entry name" value="RRM_2"/>
    <property type="match status" value="1"/>
</dbReference>
<comment type="function">
    <text evidence="3">Probable RNA-binding protein that may play a role in growth regulation.</text>
</comment>
<organism evidence="7 8">
    <name type="scientific">Zostera marina</name>
    <name type="common">Eelgrass</name>
    <dbReference type="NCBI Taxonomy" id="29655"/>
    <lineage>
        <taxon>Eukaryota</taxon>
        <taxon>Viridiplantae</taxon>
        <taxon>Streptophyta</taxon>
        <taxon>Embryophyta</taxon>
        <taxon>Tracheophyta</taxon>
        <taxon>Spermatophyta</taxon>
        <taxon>Magnoliopsida</taxon>
        <taxon>Liliopsida</taxon>
        <taxon>Zosteraceae</taxon>
        <taxon>Zostera</taxon>
    </lineage>
</organism>
<dbReference type="InterPro" id="IPR012677">
    <property type="entry name" value="Nucleotide-bd_a/b_plait_sf"/>
</dbReference>
<feature type="compositionally biased region" description="Polar residues" evidence="5">
    <location>
        <begin position="940"/>
        <end position="952"/>
    </location>
</feature>